<keyword evidence="2" id="KW-0808">Transferase</keyword>
<keyword evidence="2" id="KW-0695">RNA-directed DNA polymerase</keyword>
<keyword evidence="2" id="KW-0255">Endonuclease</keyword>
<protein>
    <submittedName>
        <fullName evidence="2">Putative reverse transcriptase/endonuclease</fullName>
    </submittedName>
</protein>
<dbReference type="InterPro" id="IPR043502">
    <property type="entry name" value="DNA/RNA_pol_sf"/>
</dbReference>
<name>A0A146K4X2_9EUKA</name>
<feature type="non-terminal residue" evidence="2">
    <location>
        <position position="602"/>
    </location>
</feature>
<evidence type="ECO:0000259" key="1">
    <source>
        <dbReference type="PROSITE" id="PS50878"/>
    </source>
</evidence>
<sequence>NTIRDIIKRGTNQSTALKQLRDILCKFRAHNQHHIIQPLSDEQIQQNLKKSSQVSSQSKIKKKLINIENNCKINRLRKAKQKAKSLLEPPKRHSEQELHEIASSCKIDNQMIIQTTPTFNTNLQITHLDRTDVQMMFTGMQSSKSCGPSGIDATLLKNNQRREQQQLQDLILHVCNELMDFPERMGQIPELFQYSSTYIPKSNGSYRHISIQETILTQFHKYILLQIRDERSINQNQLAMTDFANVKAVRILTDLNQNGFLLKIDIEKAFDAVPFQMIHQTLRQLFVPHNIICYIMNFVQLRHSHYNGQNSCGIPQGDPLSMYIFCQVINQVLNQLDSDGIKFVSYADDLVLKCENEQDIQRNLDRATELFASVGLKINLDKCENTLNGNEITFMGNNFGMNTRGLPLSQKLLKTCQEEIEQLKKYIELGVNKNVALHLLMKTVVPAVNYGAFIDPLSEKNTYQEIDQQICQCLIEIFQPKEQKQDLPEWLEFAVAPTRASGLQLTLPGYFFEIMNHTQNMEDISTAYEEYHAFRNKSLQDYGDKKSDDSIAIYSFKNYYQLLTNKELEHSFEQLKKHSTMQFLEKIKPPPDESIPQKCVVC</sequence>
<keyword evidence="2" id="KW-0540">Nuclease</keyword>
<gene>
    <name evidence="2" type="ORF">TPC1_17609</name>
</gene>
<dbReference type="PANTHER" id="PTHR19446">
    <property type="entry name" value="REVERSE TRANSCRIPTASES"/>
    <property type="match status" value="1"/>
</dbReference>
<dbReference type="GO" id="GO:0004519">
    <property type="term" value="F:endonuclease activity"/>
    <property type="evidence" value="ECO:0007669"/>
    <property type="project" value="UniProtKB-KW"/>
</dbReference>
<keyword evidence="2" id="KW-0548">Nucleotidyltransferase</keyword>
<evidence type="ECO:0000313" key="2">
    <source>
        <dbReference type="EMBL" id="JAP90934.1"/>
    </source>
</evidence>
<dbReference type="Gene3D" id="3.30.70.270">
    <property type="match status" value="1"/>
</dbReference>
<dbReference type="InterPro" id="IPR000477">
    <property type="entry name" value="RT_dom"/>
</dbReference>
<dbReference type="AlphaFoldDB" id="A0A146K4X2"/>
<feature type="domain" description="Reverse transcriptase" evidence="1">
    <location>
        <begin position="180"/>
        <end position="399"/>
    </location>
</feature>
<dbReference type="SUPFAM" id="SSF56672">
    <property type="entry name" value="DNA/RNA polymerases"/>
    <property type="match status" value="1"/>
</dbReference>
<dbReference type="GO" id="GO:0003964">
    <property type="term" value="F:RNA-directed DNA polymerase activity"/>
    <property type="evidence" value="ECO:0007669"/>
    <property type="project" value="UniProtKB-KW"/>
</dbReference>
<organism evidence="2">
    <name type="scientific">Trepomonas sp. PC1</name>
    <dbReference type="NCBI Taxonomy" id="1076344"/>
    <lineage>
        <taxon>Eukaryota</taxon>
        <taxon>Metamonada</taxon>
        <taxon>Diplomonadida</taxon>
        <taxon>Hexamitidae</taxon>
        <taxon>Hexamitinae</taxon>
        <taxon>Trepomonas</taxon>
    </lineage>
</organism>
<proteinExistence type="predicted"/>
<reference evidence="2" key="1">
    <citation type="submission" date="2015-07" db="EMBL/GenBank/DDBJ databases">
        <title>Adaptation to a free-living lifestyle via gene acquisitions in the diplomonad Trepomonas sp. PC1.</title>
        <authorList>
            <person name="Xu F."/>
            <person name="Jerlstrom-Hultqvist J."/>
            <person name="Kolisko M."/>
            <person name="Simpson A.G.B."/>
            <person name="Roger A.J."/>
            <person name="Svard S.G."/>
            <person name="Andersson J.O."/>
        </authorList>
    </citation>
    <scope>NUCLEOTIDE SEQUENCE</scope>
    <source>
        <strain evidence="2">PC1</strain>
    </source>
</reference>
<dbReference type="PROSITE" id="PS50878">
    <property type="entry name" value="RT_POL"/>
    <property type="match status" value="1"/>
</dbReference>
<feature type="non-terminal residue" evidence="2">
    <location>
        <position position="1"/>
    </location>
</feature>
<accession>A0A146K4X2</accession>
<keyword evidence="2" id="KW-0378">Hydrolase</keyword>
<dbReference type="InterPro" id="IPR043128">
    <property type="entry name" value="Rev_trsase/Diguanyl_cyclase"/>
</dbReference>
<dbReference type="Pfam" id="PF00078">
    <property type="entry name" value="RVT_1"/>
    <property type="match status" value="1"/>
</dbReference>
<dbReference type="EMBL" id="GDID01005672">
    <property type="protein sequence ID" value="JAP90934.1"/>
    <property type="molecule type" value="Transcribed_RNA"/>
</dbReference>